<comment type="caution">
    <text evidence="5">The sequence shown here is derived from an EMBL/GenBank/DDBJ whole genome shotgun (WGS) entry which is preliminary data.</text>
</comment>
<dbReference type="InterPro" id="IPR036388">
    <property type="entry name" value="WH-like_DNA-bd_sf"/>
</dbReference>
<dbReference type="InterPro" id="IPR036390">
    <property type="entry name" value="WH_DNA-bd_sf"/>
</dbReference>
<accession>A0ABY2KRU5</accession>
<keyword evidence="1" id="KW-0805">Transcription regulation</keyword>
<dbReference type="InterPro" id="IPR011991">
    <property type="entry name" value="ArsR-like_HTH"/>
</dbReference>
<dbReference type="PANTHER" id="PTHR43132:SF2">
    <property type="entry name" value="ARSENICAL RESISTANCE OPERON REPRESSOR ARSR-RELATED"/>
    <property type="match status" value="1"/>
</dbReference>
<dbReference type="SUPFAM" id="SSF46785">
    <property type="entry name" value="Winged helix' DNA-binding domain"/>
    <property type="match status" value="1"/>
</dbReference>
<dbReference type="CDD" id="cd00090">
    <property type="entry name" value="HTH_ARSR"/>
    <property type="match status" value="1"/>
</dbReference>
<dbReference type="InterPro" id="IPR051011">
    <property type="entry name" value="Metal_resp_trans_reg"/>
</dbReference>
<evidence type="ECO:0000256" key="2">
    <source>
        <dbReference type="ARBA" id="ARBA00023125"/>
    </source>
</evidence>
<dbReference type="InterPro" id="IPR001845">
    <property type="entry name" value="HTH_ArsR_DNA-bd_dom"/>
</dbReference>
<keyword evidence="6" id="KW-1185">Reference proteome</keyword>
<evidence type="ECO:0000313" key="6">
    <source>
        <dbReference type="Proteomes" id="UP000297741"/>
    </source>
</evidence>
<evidence type="ECO:0000256" key="1">
    <source>
        <dbReference type="ARBA" id="ARBA00023015"/>
    </source>
</evidence>
<organism evidence="5 6">
    <name type="scientific">Pseudotabrizicola sediminis</name>
    <dbReference type="NCBI Taxonomy" id="2486418"/>
    <lineage>
        <taxon>Bacteria</taxon>
        <taxon>Pseudomonadati</taxon>
        <taxon>Pseudomonadota</taxon>
        <taxon>Alphaproteobacteria</taxon>
        <taxon>Rhodobacterales</taxon>
        <taxon>Paracoccaceae</taxon>
        <taxon>Pseudotabrizicola</taxon>
    </lineage>
</organism>
<reference evidence="5 6" key="1">
    <citation type="submission" date="2018-11" db="EMBL/GenBank/DDBJ databases">
        <title>Tabrizicola sp. isolated from sediment of alpine lake.</title>
        <authorList>
            <person name="Liu Z."/>
        </authorList>
    </citation>
    <scope>NUCLEOTIDE SEQUENCE [LARGE SCALE GENOMIC DNA]</scope>
    <source>
        <strain evidence="5 6">DRYC-M-16</strain>
    </source>
</reference>
<dbReference type="PRINTS" id="PR00778">
    <property type="entry name" value="HTHARSR"/>
</dbReference>
<dbReference type="Pfam" id="PF01022">
    <property type="entry name" value="HTH_5"/>
    <property type="match status" value="1"/>
</dbReference>
<protein>
    <submittedName>
        <fullName evidence="5">Transcriptional regulator</fullName>
    </submittedName>
</protein>
<evidence type="ECO:0000259" key="4">
    <source>
        <dbReference type="PROSITE" id="PS50987"/>
    </source>
</evidence>
<sequence length="109" mass="11992">MTDHSPAMLPPDQMEAQAALAAAFLKALSHEGRLMILCHLSSGEKTVTELEHLLGSRQAAVSQQLSRLRLDGLVSCRREGKAIYYAIHDPKVSRTIALMYDLFCKPAEA</sequence>
<dbReference type="PANTHER" id="PTHR43132">
    <property type="entry name" value="ARSENICAL RESISTANCE OPERON REPRESSOR ARSR-RELATED"/>
    <property type="match status" value="1"/>
</dbReference>
<evidence type="ECO:0000313" key="5">
    <source>
        <dbReference type="EMBL" id="TGD45521.1"/>
    </source>
</evidence>
<evidence type="ECO:0000256" key="3">
    <source>
        <dbReference type="ARBA" id="ARBA00023163"/>
    </source>
</evidence>
<gene>
    <name evidence="5" type="ORF">EEB11_02515</name>
</gene>
<dbReference type="SMART" id="SM00418">
    <property type="entry name" value="HTH_ARSR"/>
    <property type="match status" value="1"/>
</dbReference>
<dbReference type="RefSeq" id="WP_135428811.1">
    <property type="nucleotide sequence ID" value="NZ_RPEM01000001.1"/>
</dbReference>
<keyword evidence="2" id="KW-0238">DNA-binding</keyword>
<dbReference type="Proteomes" id="UP000297741">
    <property type="component" value="Unassembled WGS sequence"/>
</dbReference>
<feature type="domain" description="HTH arsR-type" evidence="4">
    <location>
        <begin position="13"/>
        <end position="107"/>
    </location>
</feature>
<dbReference type="PROSITE" id="PS50987">
    <property type="entry name" value="HTH_ARSR_2"/>
    <property type="match status" value="1"/>
</dbReference>
<dbReference type="EMBL" id="RPEM01000001">
    <property type="protein sequence ID" value="TGD45521.1"/>
    <property type="molecule type" value="Genomic_DNA"/>
</dbReference>
<dbReference type="Gene3D" id="1.10.10.10">
    <property type="entry name" value="Winged helix-like DNA-binding domain superfamily/Winged helix DNA-binding domain"/>
    <property type="match status" value="1"/>
</dbReference>
<proteinExistence type="predicted"/>
<name>A0ABY2KRU5_9RHOB</name>
<keyword evidence="3" id="KW-0804">Transcription</keyword>